<dbReference type="Proteomes" id="UP000215335">
    <property type="component" value="Unassembled WGS sequence"/>
</dbReference>
<dbReference type="AlphaFoldDB" id="A0A232EKX2"/>
<protein>
    <recommendedName>
        <fullName evidence="5">BEN domain-containing protein</fullName>
    </recommendedName>
</protein>
<feature type="region of interest" description="Disordered" evidence="2">
    <location>
        <begin position="559"/>
        <end position="603"/>
    </location>
</feature>
<feature type="region of interest" description="Disordered" evidence="2">
    <location>
        <begin position="385"/>
        <end position="432"/>
    </location>
</feature>
<proteinExistence type="predicted"/>
<comment type="caution">
    <text evidence="3">The sequence shown here is derived from an EMBL/GenBank/DDBJ whole genome shotgun (WGS) entry which is preliminary data.</text>
</comment>
<reference evidence="3 4" key="1">
    <citation type="journal article" date="2017" name="Curr. Biol.">
        <title>The Evolution of Venom by Co-option of Single-Copy Genes.</title>
        <authorList>
            <person name="Martinson E.O."/>
            <person name="Mrinalini"/>
            <person name="Kelkar Y.D."/>
            <person name="Chang C.H."/>
            <person name="Werren J.H."/>
        </authorList>
    </citation>
    <scope>NUCLEOTIDE SEQUENCE [LARGE SCALE GENOMIC DNA]</scope>
    <source>
        <strain evidence="3 4">Alberta</strain>
        <tissue evidence="3">Whole body</tissue>
    </source>
</reference>
<dbReference type="EMBL" id="NNAY01003694">
    <property type="protein sequence ID" value="OXU18995.1"/>
    <property type="molecule type" value="Genomic_DNA"/>
</dbReference>
<evidence type="ECO:0000313" key="3">
    <source>
        <dbReference type="EMBL" id="OXU18995.1"/>
    </source>
</evidence>
<keyword evidence="4" id="KW-1185">Reference proteome</keyword>
<feature type="compositionally biased region" description="Acidic residues" evidence="2">
    <location>
        <begin position="571"/>
        <end position="580"/>
    </location>
</feature>
<feature type="coiled-coil region" evidence="1">
    <location>
        <begin position="222"/>
        <end position="277"/>
    </location>
</feature>
<keyword evidence="1" id="KW-0175">Coiled coil</keyword>
<organism evidence="3 4">
    <name type="scientific">Trichomalopsis sarcophagae</name>
    <dbReference type="NCBI Taxonomy" id="543379"/>
    <lineage>
        <taxon>Eukaryota</taxon>
        <taxon>Metazoa</taxon>
        <taxon>Ecdysozoa</taxon>
        <taxon>Arthropoda</taxon>
        <taxon>Hexapoda</taxon>
        <taxon>Insecta</taxon>
        <taxon>Pterygota</taxon>
        <taxon>Neoptera</taxon>
        <taxon>Endopterygota</taxon>
        <taxon>Hymenoptera</taxon>
        <taxon>Apocrita</taxon>
        <taxon>Proctotrupomorpha</taxon>
        <taxon>Chalcidoidea</taxon>
        <taxon>Pteromalidae</taxon>
        <taxon>Pteromalinae</taxon>
        <taxon>Trichomalopsis</taxon>
    </lineage>
</organism>
<dbReference type="OrthoDB" id="7684380at2759"/>
<evidence type="ECO:0000256" key="2">
    <source>
        <dbReference type="SAM" id="MobiDB-lite"/>
    </source>
</evidence>
<evidence type="ECO:0000256" key="1">
    <source>
        <dbReference type="SAM" id="Coils"/>
    </source>
</evidence>
<name>A0A232EKX2_9HYME</name>
<feature type="compositionally biased region" description="Basic and acidic residues" evidence="2">
    <location>
        <begin position="587"/>
        <end position="596"/>
    </location>
</feature>
<feature type="compositionally biased region" description="Acidic residues" evidence="2">
    <location>
        <begin position="410"/>
        <end position="424"/>
    </location>
</feature>
<sequence>MYAYVKFIDGANQGHKKIVKAESINHKFNEDLKFNSRGTYTITYDGSEQRAQIIFLKRTQNEINKLVQSNKRIKSKLDQDNNVSKSDQNDLQKSITFDEGTMKSITFDEGTMVNKRQEVDDLTMAQDSQISIAKNAADQSTDGKNNKVTAKDDVLKKTSNNSRLKSGNNGDVMLSEAIKQKLDTAVIDESYPTEEATDNIKNKPNIKSVEPVHMHFACKRKQQEFLKTIKEKEEKIQKLKDENEKKQKQLHDLKKENTRLKNKNNGLIDEREKANKIALTKETLIEQLQRVIIEKFFEHNTIKDQLKDFEKDLEIDDTKNYLPVGSHRQSDNTIHIGRNQRLSAGIYSTVMRSKKPSACVAHALLAVFGESTLLRSTLTGNISNRTKGIMKGKTGKRGKKGKADKKEKDAEDEDNVSEVEDDPQIETNKENKNEIIPKYEKLDGVKLAACEDLFIHYVRTIYGKKKGVTDANIQVELSSFNEYVSRQISYLKRERGKKKIVEKDVDETIFSVEEPDKKTENTYANLIMLEEAASSSMSNSLSLLSTQAMDPLAIEYQEKSAADSKDRALDDTQDVMDDMSSDYSSVHLDDTVKDDSVSDTEDL</sequence>
<evidence type="ECO:0008006" key="5">
    <source>
        <dbReference type="Google" id="ProtNLM"/>
    </source>
</evidence>
<accession>A0A232EKX2</accession>
<feature type="compositionally biased region" description="Basic residues" evidence="2">
    <location>
        <begin position="388"/>
        <end position="403"/>
    </location>
</feature>
<gene>
    <name evidence="3" type="ORF">TSAR_015821</name>
</gene>
<evidence type="ECO:0000313" key="4">
    <source>
        <dbReference type="Proteomes" id="UP000215335"/>
    </source>
</evidence>
<feature type="compositionally biased region" description="Basic and acidic residues" evidence="2">
    <location>
        <begin position="559"/>
        <end position="570"/>
    </location>
</feature>